<dbReference type="EMBL" id="MH113814">
    <property type="protein sequence ID" value="AWD90682.1"/>
    <property type="molecule type" value="Genomic_DNA"/>
</dbReference>
<organism evidence="1 2">
    <name type="scientific">Pseudomonas phage Achelous</name>
    <dbReference type="NCBI Taxonomy" id="2163982"/>
    <lineage>
        <taxon>Viruses</taxon>
        <taxon>Duplodnaviria</taxon>
        <taxon>Heunggongvirae</taxon>
        <taxon>Uroviricota</taxon>
        <taxon>Caudoviricetes</taxon>
        <taxon>Autographivirales</taxon>
        <taxon>Autosignataviridae</taxon>
        <taxon>Colwellvirinae</taxon>
        <taxon>Nerthusvirus</taxon>
        <taxon>Nerthusvirus achelous</taxon>
        <taxon>Uliginvirus achelous</taxon>
    </lineage>
</organism>
<evidence type="ECO:0000313" key="2">
    <source>
        <dbReference type="Proteomes" id="UP000247252"/>
    </source>
</evidence>
<accession>A0A2S1GMR0</accession>
<reference evidence="1 2" key="1">
    <citation type="submission" date="2018-03" db="EMBL/GenBank/DDBJ databases">
        <title>Phage therapy in agriculture - a green tech approach to combat plant pathogenic bacteria.</title>
        <authorList>
            <person name="Carstens A.B."/>
            <person name="Djurhuus A.M."/>
            <person name="Hansen L.H."/>
        </authorList>
    </citation>
    <scope>NUCLEOTIDE SEQUENCE [LARGE SCALE GENOMIC DNA]</scope>
</reference>
<name>A0A2S1GMR0_9CAUD</name>
<dbReference type="Proteomes" id="UP000247252">
    <property type="component" value="Segment"/>
</dbReference>
<dbReference type="KEGG" id="vg:54991101"/>
<evidence type="ECO:0000313" key="1">
    <source>
        <dbReference type="EMBL" id="AWD90682.1"/>
    </source>
</evidence>
<proteinExistence type="predicted"/>
<sequence length="39" mass="4636">MHNVPAMLCQMREKGRANGVKIKRRPDRQAQLKVMMFHQ</sequence>
<dbReference type="GeneID" id="54991101"/>
<keyword evidence="2" id="KW-1185">Reference proteome</keyword>
<protein>
    <submittedName>
        <fullName evidence="1">Uncharacterized protein</fullName>
    </submittedName>
</protein>
<dbReference type="RefSeq" id="YP_009800600.1">
    <property type="nucleotide sequence ID" value="NC_047956.1"/>
</dbReference>